<evidence type="ECO:0000313" key="9">
    <source>
        <dbReference type="Proteomes" id="UP000818603"/>
    </source>
</evidence>
<dbReference type="InterPro" id="IPR001647">
    <property type="entry name" value="HTH_TetR"/>
</dbReference>
<dbReference type="Pfam" id="PF00440">
    <property type="entry name" value="TetR_N"/>
    <property type="match status" value="1"/>
</dbReference>
<dbReference type="Gene3D" id="1.10.357.10">
    <property type="entry name" value="Tetracycline Repressor, domain 2"/>
    <property type="match status" value="1"/>
</dbReference>
<reference evidence="6" key="1">
    <citation type="journal article" date="2014" name="Int. J. Syst. Evol. Microbiol.">
        <title>Complete genome sequence of Corynebacterium casei LMG S-19264T (=DSM 44701T), isolated from a smear-ripened cheese.</title>
        <authorList>
            <consortium name="US DOE Joint Genome Institute (JGI-PGF)"/>
            <person name="Walter F."/>
            <person name="Albersmeier A."/>
            <person name="Kalinowski J."/>
            <person name="Ruckert C."/>
        </authorList>
    </citation>
    <scope>NUCLEOTIDE SEQUENCE</scope>
    <source>
        <strain evidence="6">CGMCC 1.14984</strain>
    </source>
</reference>
<evidence type="ECO:0000256" key="1">
    <source>
        <dbReference type="ARBA" id="ARBA00023015"/>
    </source>
</evidence>
<reference evidence="7 9" key="2">
    <citation type="submission" date="2020-02" db="EMBL/GenBank/DDBJ databases">
        <title>Genome sequence of Parvularcula flava strain NH6-79.</title>
        <authorList>
            <person name="Abdul Karim M.H."/>
            <person name="Lam M.Q."/>
            <person name="Chen S.J."/>
            <person name="Yahya A."/>
            <person name="Shahir S."/>
            <person name="Shamsir M.S."/>
            <person name="Chong C.S."/>
        </authorList>
    </citation>
    <scope>NUCLEOTIDE SEQUENCE [LARGE SCALE GENOMIC DNA]</scope>
    <source>
        <strain evidence="7 9">NH6-79</strain>
    </source>
</reference>
<accession>A0A8J3A6G3</accession>
<dbReference type="InterPro" id="IPR050109">
    <property type="entry name" value="HTH-type_TetR-like_transc_reg"/>
</dbReference>
<protein>
    <submittedName>
        <fullName evidence="6">TetR family transcriptional regulator</fullName>
    </submittedName>
    <submittedName>
        <fullName evidence="7">TetR/AcrR family transcriptional regulator</fullName>
    </submittedName>
</protein>
<dbReference type="PANTHER" id="PTHR30055:SF234">
    <property type="entry name" value="HTH-TYPE TRANSCRIPTIONAL REGULATOR BETI"/>
    <property type="match status" value="1"/>
</dbReference>
<dbReference type="RefSeq" id="WP_155142513.1">
    <property type="nucleotide sequence ID" value="NZ_BMGZ01000005.1"/>
</dbReference>
<sequence length="209" mass="22311">MAVTARERALSGEDEAVRGVTALDGTTKAKIERAALAVFARGEMDKATTRAIAAEAGISEGALYRHYKSKNDIFTDLFFSIHGELGRLIEKASEENESVSDRAAALVRAYCRTADNDWQLFAFHLLSMHRFLPGPQGEPDPVAAAEAITRDAMGKGEIAPGDPILVTGMALGAVLQPALHMAYGRLTGPLSAHEEDLVRAVIAVLDPVA</sequence>
<proteinExistence type="predicted"/>
<dbReference type="EMBL" id="VCJR02000005">
    <property type="protein sequence ID" value="NHK29453.1"/>
    <property type="molecule type" value="Genomic_DNA"/>
</dbReference>
<dbReference type="GO" id="GO:0000976">
    <property type="term" value="F:transcription cis-regulatory region binding"/>
    <property type="evidence" value="ECO:0007669"/>
    <property type="project" value="TreeGrafter"/>
</dbReference>
<dbReference type="SUPFAM" id="SSF46689">
    <property type="entry name" value="Homeodomain-like"/>
    <property type="match status" value="1"/>
</dbReference>
<evidence type="ECO:0000259" key="5">
    <source>
        <dbReference type="PROSITE" id="PS50977"/>
    </source>
</evidence>
<keyword evidence="3" id="KW-0804">Transcription</keyword>
<evidence type="ECO:0000313" key="8">
    <source>
        <dbReference type="Proteomes" id="UP000621856"/>
    </source>
</evidence>
<evidence type="ECO:0000256" key="4">
    <source>
        <dbReference type="PROSITE-ProRule" id="PRU00335"/>
    </source>
</evidence>
<feature type="DNA-binding region" description="H-T-H motif" evidence="4">
    <location>
        <begin position="48"/>
        <end position="67"/>
    </location>
</feature>
<gene>
    <name evidence="7" type="ORF">FF098_016190</name>
    <name evidence="6" type="ORF">GCM10011355_33630</name>
</gene>
<feature type="domain" description="HTH tetR-type" evidence="5">
    <location>
        <begin position="25"/>
        <end position="85"/>
    </location>
</feature>
<keyword evidence="2 4" id="KW-0238">DNA-binding</keyword>
<dbReference type="Proteomes" id="UP000621856">
    <property type="component" value="Unassembled WGS sequence"/>
</dbReference>
<evidence type="ECO:0000256" key="2">
    <source>
        <dbReference type="ARBA" id="ARBA00023125"/>
    </source>
</evidence>
<evidence type="ECO:0000313" key="7">
    <source>
        <dbReference type="EMBL" id="NHK29453.1"/>
    </source>
</evidence>
<dbReference type="PROSITE" id="PS50977">
    <property type="entry name" value="HTH_TETR_2"/>
    <property type="match status" value="1"/>
</dbReference>
<dbReference type="GO" id="GO:0003700">
    <property type="term" value="F:DNA-binding transcription factor activity"/>
    <property type="evidence" value="ECO:0007669"/>
    <property type="project" value="TreeGrafter"/>
</dbReference>
<comment type="caution">
    <text evidence="6">The sequence shown here is derived from an EMBL/GenBank/DDBJ whole genome shotgun (WGS) entry which is preliminary data.</text>
</comment>
<evidence type="ECO:0000313" key="6">
    <source>
        <dbReference type="EMBL" id="GGI01901.1"/>
    </source>
</evidence>
<dbReference type="AlphaFoldDB" id="A0A8J3A6G3"/>
<keyword evidence="1" id="KW-0805">Transcription regulation</keyword>
<dbReference type="InterPro" id="IPR009057">
    <property type="entry name" value="Homeodomain-like_sf"/>
</dbReference>
<keyword evidence="9" id="KW-1185">Reference proteome</keyword>
<dbReference type="Proteomes" id="UP000818603">
    <property type="component" value="Unassembled WGS sequence"/>
</dbReference>
<dbReference type="EMBL" id="BMGZ01000005">
    <property type="protein sequence ID" value="GGI01901.1"/>
    <property type="molecule type" value="Genomic_DNA"/>
</dbReference>
<organism evidence="6 8">
    <name type="scientific">Aquisalinus luteolus</name>
    <dbReference type="NCBI Taxonomy" id="1566827"/>
    <lineage>
        <taxon>Bacteria</taxon>
        <taxon>Pseudomonadati</taxon>
        <taxon>Pseudomonadota</taxon>
        <taxon>Alphaproteobacteria</taxon>
        <taxon>Parvularculales</taxon>
        <taxon>Parvularculaceae</taxon>
        <taxon>Aquisalinus</taxon>
    </lineage>
</organism>
<evidence type="ECO:0000256" key="3">
    <source>
        <dbReference type="ARBA" id="ARBA00023163"/>
    </source>
</evidence>
<dbReference type="PANTHER" id="PTHR30055">
    <property type="entry name" value="HTH-TYPE TRANSCRIPTIONAL REGULATOR RUTR"/>
    <property type="match status" value="1"/>
</dbReference>
<reference evidence="6" key="3">
    <citation type="submission" date="2020-09" db="EMBL/GenBank/DDBJ databases">
        <authorList>
            <person name="Sun Q."/>
            <person name="Zhou Y."/>
        </authorList>
    </citation>
    <scope>NUCLEOTIDE SEQUENCE</scope>
    <source>
        <strain evidence="6">CGMCC 1.14984</strain>
    </source>
</reference>
<name>A0A8J3A6G3_9PROT</name>